<dbReference type="SUPFAM" id="SSF56935">
    <property type="entry name" value="Porins"/>
    <property type="match status" value="1"/>
</dbReference>
<comment type="subcellular location">
    <subcellularLocation>
        <location evidence="1">Cell outer membrane</location>
        <topology evidence="1">Multi-pass membrane protein</topology>
    </subcellularLocation>
</comment>
<evidence type="ECO:0000256" key="6">
    <source>
        <dbReference type="ARBA" id="ARBA00023237"/>
    </source>
</evidence>
<comment type="caution">
    <text evidence="10">The sequence shown here is derived from an EMBL/GenBank/DDBJ whole genome shotgun (WGS) entry which is preliminary data.</text>
</comment>
<feature type="domain" description="TonB-dependent receptor-like beta-barrel" evidence="8">
    <location>
        <begin position="233"/>
        <end position="647"/>
    </location>
</feature>
<sequence length="681" mass="76572">MKKVLFLVLLFSVFVVSTLQAEEKKADNAIVTMDEVVVTATRDTQEVRKAPSSVTVITSDEIEKSGVTTIIEALDKLESIQFRTYSGNSSQSQIDMRGFGGENPFGKTLVMLDGRRLNRTDMASINWLQMPVNTIEKIEVVRGPGSVLYGDAAIGGVINIITKKGKGKPTFNASVIGGSYGLHNERIGVSGATDKWTYALTGENNFSFGYRDRSKYSAQGGGFDVGYSANDLLNVSLGVSFNKVDYQMPGALTKSDMEQDRRQYQPAAGPWSPAHSDDDGADKYTNINMGVKSFWGSWGHFEVNFLYGKKDLQMNMASWGVYSDTNFDTYGVTPRYILEKDIFRFHNKVIVGLDYYNEPYKKDIFSDRERTTQSGKADFTRESLGYYIRDEFSILKNLILSAGYRYEHASITGSFADIFNPGNSFSDSKNTYNAEAYEAGLTWLWGKQSKLFARYATVYRIPFVDEVASFSGWGNNFFLTDIKKEKGASVEVGTEYYPLENLKIGITLFRVDMEDEIVFNNSTRMNENMDKTRHDGVEFSLSYLWPKYLKIYGNYTYHKGSFEDGVNNKKEIPMVPNNMANAGLEIYLPYKITMRSEVQYVSEAFLAGDNDNNAEKLEDHTLLNIYAYYKPTFGKLNLTAFVGVDNIADVKYSSFGSNYGYGSSYYPMPGITFKGGLSFEF</sequence>
<protein>
    <submittedName>
        <fullName evidence="10">Tonb-dependent receptor</fullName>
    </submittedName>
</protein>
<organism evidence="10">
    <name type="scientific">hydrocarbon metagenome</name>
    <dbReference type="NCBI Taxonomy" id="938273"/>
    <lineage>
        <taxon>unclassified sequences</taxon>
        <taxon>metagenomes</taxon>
        <taxon>ecological metagenomes</taxon>
    </lineage>
</organism>
<evidence type="ECO:0000259" key="9">
    <source>
        <dbReference type="Pfam" id="PF07715"/>
    </source>
</evidence>
<evidence type="ECO:0000256" key="1">
    <source>
        <dbReference type="ARBA" id="ARBA00004571"/>
    </source>
</evidence>
<keyword evidence="3" id="KW-0812">Transmembrane</keyword>
<dbReference type="InterPro" id="IPR039426">
    <property type="entry name" value="TonB-dep_rcpt-like"/>
</dbReference>
<evidence type="ECO:0000256" key="5">
    <source>
        <dbReference type="ARBA" id="ARBA00023136"/>
    </source>
</evidence>
<dbReference type="Pfam" id="PF00593">
    <property type="entry name" value="TonB_dep_Rec_b-barrel"/>
    <property type="match status" value="1"/>
</dbReference>
<dbReference type="PANTHER" id="PTHR30069:SF27">
    <property type="entry name" value="BLL4766 PROTEIN"/>
    <property type="match status" value="1"/>
</dbReference>
<dbReference type="InterPro" id="IPR012910">
    <property type="entry name" value="Plug_dom"/>
</dbReference>
<dbReference type="InterPro" id="IPR037066">
    <property type="entry name" value="Plug_dom_sf"/>
</dbReference>
<keyword evidence="5" id="KW-0472">Membrane</keyword>
<evidence type="ECO:0000259" key="8">
    <source>
        <dbReference type="Pfam" id="PF00593"/>
    </source>
</evidence>
<reference evidence="10" key="1">
    <citation type="journal article" date="2015" name="Proc. Natl. Acad. Sci. U.S.A.">
        <title>Networks of energetic and metabolic interactions define dynamics in microbial communities.</title>
        <authorList>
            <person name="Embree M."/>
            <person name="Liu J.K."/>
            <person name="Al-Bassam M.M."/>
            <person name="Zengler K."/>
        </authorList>
    </citation>
    <scope>NUCLEOTIDE SEQUENCE</scope>
</reference>
<keyword evidence="6" id="KW-0998">Cell outer membrane</keyword>
<keyword evidence="10" id="KW-0675">Receptor</keyword>
<evidence type="ECO:0000256" key="7">
    <source>
        <dbReference type="SAM" id="MobiDB-lite"/>
    </source>
</evidence>
<evidence type="ECO:0000313" key="10">
    <source>
        <dbReference type="EMBL" id="KUG23947.1"/>
    </source>
</evidence>
<dbReference type="InterPro" id="IPR000531">
    <property type="entry name" value="Beta-barrel_TonB"/>
</dbReference>
<dbReference type="Gene3D" id="2.40.170.20">
    <property type="entry name" value="TonB-dependent receptor, beta-barrel domain"/>
    <property type="match status" value="1"/>
</dbReference>
<accession>A0A0W8FSU0</accession>
<dbReference type="EMBL" id="LNQE01000876">
    <property type="protein sequence ID" value="KUG23947.1"/>
    <property type="molecule type" value="Genomic_DNA"/>
</dbReference>
<dbReference type="PROSITE" id="PS52016">
    <property type="entry name" value="TONB_DEPENDENT_REC_3"/>
    <property type="match status" value="1"/>
</dbReference>
<dbReference type="PANTHER" id="PTHR30069">
    <property type="entry name" value="TONB-DEPENDENT OUTER MEMBRANE RECEPTOR"/>
    <property type="match status" value="1"/>
</dbReference>
<feature type="region of interest" description="Disordered" evidence="7">
    <location>
        <begin position="256"/>
        <end position="276"/>
    </location>
</feature>
<dbReference type="Gene3D" id="2.170.130.10">
    <property type="entry name" value="TonB-dependent receptor, plug domain"/>
    <property type="match status" value="1"/>
</dbReference>
<dbReference type="GO" id="GO:0015344">
    <property type="term" value="F:siderophore uptake transmembrane transporter activity"/>
    <property type="evidence" value="ECO:0007669"/>
    <property type="project" value="TreeGrafter"/>
</dbReference>
<evidence type="ECO:0000256" key="2">
    <source>
        <dbReference type="ARBA" id="ARBA00022448"/>
    </source>
</evidence>
<proteinExistence type="predicted"/>
<gene>
    <name evidence="10" type="ORF">ASZ90_006245</name>
</gene>
<dbReference type="Pfam" id="PF07715">
    <property type="entry name" value="Plug"/>
    <property type="match status" value="1"/>
</dbReference>
<dbReference type="CDD" id="cd01347">
    <property type="entry name" value="ligand_gated_channel"/>
    <property type="match status" value="1"/>
</dbReference>
<dbReference type="GO" id="GO:0044718">
    <property type="term" value="P:siderophore transmembrane transport"/>
    <property type="evidence" value="ECO:0007669"/>
    <property type="project" value="TreeGrafter"/>
</dbReference>
<keyword evidence="2" id="KW-0813">Transport</keyword>
<evidence type="ECO:0000256" key="3">
    <source>
        <dbReference type="ARBA" id="ARBA00022692"/>
    </source>
</evidence>
<keyword evidence="4" id="KW-0798">TonB box</keyword>
<name>A0A0W8FSU0_9ZZZZ</name>
<dbReference type="InterPro" id="IPR036942">
    <property type="entry name" value="Beta-barrel_TonB_sf"/>
</dbReference>
<dbReference type="AlphaFoldDB" id="A0A0W8FSU0"/>
<feature type="domain" description="TonB-dependent receptor plug" evidence="9">
    <location>
        <begin position="47"/>
        <end position="157"/>
    </location>
</feature>
<evidence type="ECO:0000256" key="4">
    <source>
        <dbReference type="ARBA" id="ARBA00023077"/>
    </source>
</evidence>
<dbReference type="GO" id="GO:0009279">
    <property type="term" value="C:cell outer membrane"/>
    <property type="evidence" value="ECO:0007669"/>
    <property type="project" value="UniProtKB-SubCell"/>
</dbReference>